<dbReference type="InterPro" id="IPR020568">
    <property type="entry name" value="Ribosomal_Su5_D2-typ_SF"/>
</dbReference>
<dbReference type="SUPFAM" id="SSF55060">
    <property type="entry name" value="GHMP Kinase, C-terminal domain"/>
    <property type="match status" value="1"/>
</dbReference>
<comment type="pathway">
    <text evidence="1 13">Isoprenoid biosynthesis; isopentenyl diphosphate biosynthesis via mevalonate pathway; isopentenyl diphosphate from (R)-mevalonate: step 2/3.</text>
</comment>
<dbReference type="GeneID" id="30031723"/>
<dbReference type="PANTHER" id="PTHR31814">
    <property type="match status" value="1"/>
</dbReference>
<dbReference type="GO" id="GO:0005524">
    <property type="term" value="F:ATP binding"/>
    <property type="evidence" value="ECO:0007669"/>
    <property type="project" value="UniProtKB-UniRule"/>
</dbReference>
<keyword evidence="10 13" id="KW-0443">Lipid metabolism</keyword>
<comment type="caution">
    <text evidence="15">The sequence shown here is derived from an EMBL/GenBank/DDBJ whole genome shotgun (WGS) entry which is preliminary data.</text>
</comment>
<evidence type="ECO:0000256" key="5">
    <source>
        <dbReference type="ARBA" id="ARBA00022679"/>
    </source>
</evidence>
<protein>
    <recommendedName>
        <fullName evidence="3 13">Phosphomevalonate kinase</fullName>
        <ecNumber evidence="3 13">2.7.4.2</ecNumber>
    </recommendedName>
</protein>
<dbReference type="InterPro" id="IPR016005">
    <property type="entry name" value="Erg8"/>
</dbReference>
<dbReference type="GO" id="GO:0019287">
    <property type="term" value="P:isopentenyl diphosphate biosynthetic process, mevalonate pathway"/>
    <property type="evidence" value="ECO:0007669"/>
    <property type="project" value="UniProtKB-UniRule"/>
</dbReference>
<keyword evidence="11 13" id="KW-0753">Steroid metabolism</keyword>
<dbReference type="GO" id="GO:0010142">
    <property type="term" value="P:farnesyl diphosphate biosynthetic process, mevalonate pathway"/>
    <property type="evidence" value="ECO:0007669"/>
    <property type="project" value="EnsemblFungi"/>
</dbReference>
<dbReference type="InterPro" id="IPR013750">
    <property type="entry name" value="GHMP_kinase_C_dom"/>
</dbReference>
<keyword evidence="5 13" id="KW-0808">Transferase</keyword>
<dbReference type="Proteomes" id="UP000092555">
    <property type="component" value="Unassembled WGS sequence"/>
</dbReference>
<organism evidence="15 16">
    <name type="scientific">Metschnikowia bicuspidata var. bicuspidata NRRL YB-4993</name>
    <dbReference type="NCBI Taxonomy" id="869754"/>
    <lineage>
        <taxon>Eukaryota</taxon>
        <taxon>Fungi</taxon>
        <taxon>Dikarya</taxon>
        <taxon>Ascomycota</taxon>
        <taxon>Saccharomycotina</taxon>
        <taxon>Pichiomycetes</taxon>
        <taxon>Metschnikowiaceae</taxon>
        <taxon>Metschnikowia</taxon>
    </lineage>
</organism>
<evidence type="ECO:0000256" key="10">
    <source>
        <dbReference type="ARBA" id="ARBA00023098"/>
    </source>
</evidence>
<dbReference type="GO" id="GO:0004631">
    <property type="term" value="F:phosphomevalonate kinase activity"/>
    <property type="evidence" value="ECO:0007669"/>
    <property type="project" value="UniProtKB-UniRule"/>
</dbReference>
<dbReference type="SUPFAM" id="SSF54211">
    <property type="entry name" value="Ribosomal protein S5 domain 2-like"/>
    <property type="match status" value="1"/>
</dbReference>
<evidence type="ECO:0000256" key="4">
    <source>
        <dbReference type="ARBA" id="ARBA00022516"/>
    </source>
</evidence>
<comment type="catalytic activity">
    <reaction evidence="12">
        <text>(R)-5-phosphomevalonate + ATP = (R)-5-diphosphomevalonate + ADP</text>
        <dbReference type="Rhea" id="RHEA:16341"/>
        <dbReference type="ChEBI" id="CHEBI:30616"/>
        <dbReference type="ChEBI" id="CHEBI:57557"/>
        <dbReference type="ChEBI" id="CHEBI:58146"/>
        <dbReference type="ChEBI" id="CHEBI:456216"/>
        <dbReference type="EC" id="2.7.4.2"/>
    </reaction>
    <physiologicalReaction direction="left-to-right" evidence="12">
        <dbReference type="Rhea" id="RHEA:16342"/>
    </physiologicalReaction>
</comment>
<evidence type="ECO:0000313" key="16">
    <source>
        <dbReference type="Proteomes" id="UP000092555"/>
    </source>
</evidence>
<dbReference type="EC" id="2.7.4.2" evidence="3 13"/>
<dbReference type="UniPathway" id="UPA00057">
    <property type="reaction ID" value="UER00099"/>
</dbReference>
<keyword evidence="9 13" id="KW-0752">Steroid biosynthesis</keyword>
<dbReference type="OrthoDB" id="10262935at2759"/>
<keyword evidence="16" id="KW-1185">Reference proteome</keyword>
<dbReference type="GO" id="GO:0005777">
    <property type="term" value="C:peroxisome"/>
    <property type="evidence" value="ECO:0007669"/>
    <property type="project" value="TreeGrafter"/>
</dbReference>
<evidence type="ECO:0000256" key="1">
    <source>
        <dbReference type="ARBA" id="ARBA00005017"/>
    </source>
</evidence>
<dbReference type="PANTHER" id="PTHR31814:SF2">
    <property type="entry name" value="PHOSPHOMEVALONATE KINASE"/>
    <property type="match status" value="1"/>
</dbReference>
<dbReference type="InterPro" id="IPR035102">
    <property type="entry name" value="Phosphomevalonate_kinase"/>
</dbReference>
<comment type="similarity">
    <text evidence="2 13">Belongs to the GHMP kinase family. Mevalonate kinase subfamily.</text>
</comment>
<evidence type="ECO:0000256" key="11">
    <source>
        <dbReference type="ARBA" id="ARBA00023221"/>
    </source>
</evidence>
<dbReference type="Gene3D" id="3.30.70.890">
    <property type="entry name" value="GHMP kinase, C-terminal domain"/>
    <property type="match status" value="1"/>
</dbReference>
<accession>A0A1A0HE16</accession>
<dbReference type="InterPro" id="IPR036554">
    <property type="entry name" value="GHMP_kinase_C_sf"/>
</dbReference>
<evidence type="ECO:0000256" key="13">
    <source>
        <dbReference type="PIRNR" id="PIRNR017288"/>
    </source>
</evidence>
<keyword evidence="7 13" id="KW-0418">Kinase</keyword>
<dbReference type="Gene3D" id="3.30.230.10">
    <property type="match status" value="1"/>
</dbReference>
<evidence type="ECO:0000256" key="9">
    <source>
        <dbReference type="ARBA" id="ARBA00022955"/>
    </source>
</evidence>
<keyword evidence="6" id="KW-0547">Nucleotide-binding</keyword>
<evidence type="ECO:0000313" key="15">
    <source>
        <dbReference type="EMBL" id="OBA22256.1"/>
    </source>
</evidence>
<reference evidence="15 16" key="1">
    <citation type="submission" date="2016-05" db="EMBL/GenBank/DDBJ databases">
        <title>Comparative genomics of biotechnologically important yeasts.</title>
        <authorList>
            <consortium name="DOE Joint Genome Institute"/>
            <person name="Riley R."/>
            <person name="Haridas S."/>
            <person name="Wolfe K.H."/>
            <person name="Lopes M.R."/>
            <person name="Hittinger C.T."/>
            <person name="Goker M."/>
            <person name="Salamov A."/>
            <person name="Wisecaver J."/>
            <person name="Long T.M."/>
            <person name="Aerts A.L."/>
            <person name="Barry K."/>
            <person name="Choi C."/>
            <person name="Clum A."/>
            <person name="Coughlan A.Y."/>
            <person name="Deshpande S."/>
            <person name="Douglass A.P."/>
            <person name="Hanson S.J."/>
            <person name="Klenk H.-P."/>
            <person name="LaButti K."/>
            <person name="Lapidus A."/>
            <person name="Lindquist E."/>
            <person name="Lipzen A."/>
            <person name="Meier-kolthoff J.P."/>
            <person name="Ohm R.A."/>
            <person name="Otillar R.P."/>
            <person name="Pangilinan J."/>
            <person name="Peng Y."/>
            <person name="Rokas A."/>
            <person name="Rosa C.A."/>
            <person name="Scheuner C."/>
            <person name="Sibirny A.A."/>
            <person name="Slot J.C."/>
            <person name="Stielow J.B."/>
            <person name="Sun H."/>
            <person name="Kurtzman C.P."/>
            <person name="Blackwell M."/>
            <person name="Grigoriev I.V."/>
            <person name="Jeffries T.W."/>
        </authorList>
    </citation>
    <scope>NUCLEOTIDE SEQUENCE [LARGE SCALE GENOMIC DNA]</scope>
    <source>
        <strain evidence="15 16">NRRL YB-4993</strain>
    </source>
</reference>
<evidence type="ECO:0000256" key="12">
    <source>
        <dbReference type="ARBA" id="ARBA00029326"/>
    </source>
</evidence>
<keyword evidence="4 13" id="KW-0444">Lipid biosynthesis</keyword>
<evidence type="ECO:0000259" key="14">
    <source>
        <dbReference type="Pfam" id="PF08544"/>
    </source>
</evidence>
<name>A0A1A0HE16_9ASCO</name>
<dbReference type="EMBL" id="LXTC01000002">
    <property type="protein sequence ID" value="OBA22256.1"/>
    <property type="molecule type" value="Genomic_DNA"/>
</dbReference>
<dbReference type="Pfam" id="PF08544">
    <property type="entry name" value="GHMP_kinases_C"/>
    <property type="match status" value="1"/>
</dbReference>
<dbReference type="PIRSF" id="PIRSF017288">
    <property type="entry name" value="PMK_GHMP_euk"/>
    <property type="match status" value="1"/>
</dbReference>
<dbReference type="InterPro" id="IPR014721">
    <property type="entry name" value="Ribsml_uS5_D2-typ_fold_subgr"/>
</dbReference>
<keyword evidence="8" id="KW-0067">ATP-binding</keyword>
<dbReference type="STRING" id="869754.A0A1A0HE16"/>
<dbReference type="RefSeq" id="XP_018712752.1">
    <property type="nucleotide sequence ID" value="XM_018858747.1"/>
</dbReference>
<gene>
    <name evidence="15" type="ORF">METBIDRAFT_77708</name>
</gene>
<evidence type="ECO:0000256" key="8">
    <source>
        <dbReference type="ARBA" id="ARBA00022840"/>
    </source>
</evidence>
<evidence type="ECO:0000256" key="7">
    <source>
        <dbReference type="ARBA" id="ARBA00022777"/>
    </source>
</evidence>
<evidence type="ECO:0000256" key="3">
    <source>
        <dbReference type="ARBA" id="ARBA00012958"/>
    </source>
</evidence>
<evidence type="ECO:0000256" key="6">
    <source>
        <dbReference type="ARBA" id="ARBA00022741"/>
    </source>
</evidence>
<evidence type="ECO:0000256" key="2">
    <source>
        <dbReference type="ARBA" id="ARBA00006495"/>
    </source>
</evidence>
<proteinExistence type="inferred from homology"/>
<sequence>MTRVFGAPGKALVAGGYLVLDPEYNSYVTALSSRMHARIQLDPVTDTYSKITVSSPQFNGFWEYTIAHDTGFFKTKTRIGGRNPFIEETVKVLLAYVEPQKLFNFQITLFSDPGFHTQDDTEQRYSDNSKKMFLYHKKPIEQVSKTGMGLSAGLVSVVSAALLATFLAKPASDIIHIIHNVSQIAHCGAQGKIGSGFDVAAAVYGSIIYRRFSPMVISEILDQQFSSEYCASIKKIVNTEWDFVHSSCSLPPGLRLIMGDVNGGSETPRLVSQVLNWRNKDEDSVSVYETLNLANCRFMAELQKLNEFSSQNPSKYKQELEAGTLFMNLSNCIAAIREGLQLLTSKSGADIEPPEQKHLLDKCEELPGCLGGVVPGAGGYDAICLLVDSSQVANLKQTTRLDESFASVTWLELTEESQGIVEELAEDYFGL</sequence>
<dbReference type="AlphaFoldDB" id="A0A1A0HE16"/>
<dbReference type="GO" id="GO:0031388">
    <property type="term" value="P:organic acid phosphorylation"/>
    <property type="evidence" value="ECO:0007669"/>
    <property type="project" value="EnsemblFungi"/>
</dbReference>
<feature type="domain" description="GHMP kinase C-terminal" evidence="14">
    <location>
        <begin position="332"/>
        <end position="395"/>
    </location>
</feature>
<dbReference type="GO" id="GO:0006696">
    <property type="term" value="P:ergosterol biosynthetic process"/>
    <property type="evidence" value="ECO:0007669"/>
    <property type="project" value="EnsemblFungi"/>
</dbReference>